<evidence type="ECO:0000313" key="16">
    <source>
        <dbReference type="Proteomes" id="UP001347796"/>
    </source>
</evidence>
<evidence type="ECO:0000256" key="4">
    <source>
        <dbReference type="ARBA" id="ARBA00018680"/>
    </source>
</evidence>
<keyword evidence="7" id="KW-0812">Transmembrane</keyword>
<keyword evidence="6" id="KW-0679">Respiratory chain</keyword>
<comment type="similarity">
    <text evidence="3">Belongs to the complex I NDUFB3 subunit family.</text>
</comment>
<evidence type="ECO:0000256" key="14">
    <source>
        <dbReference type="ARBA" id="ARBA00032688"/>
    </source>
</evidence>
<evidence type="ECO:0000256" key="9">
    <source>
        <dbReference type="ARBA" id="ARBA00022982"/>
    </source>
</evidence>
<evidence type="ECO:0000256" key="10">
    <source>
        <dbReference type="ARBA" id="ARBA00022989"/>
    </source>
</evidence>
<evidence type="ECO:0000313" key="15">
    <source>
        <dbReference type="EMBL" id="KAK6165251.1"/>
    </source>
</evidence>
<evidence type="ECO:0000256" key="8">
    <source>
        <dbReference type="ARBA" id="ARBA00022792"/>
    </source>
</evidence>
<evidence type="ECO:0000256" key="13">
    <source>
        <dbReference type="ARBA" id="ARBA00030217"/>
    </source>
</evidence>
<evidence type="ECO:0000256" key="7">
    <source>
        <dbReference type="ARBA" id="ARBA00022692"/>
    </source>
</evidence>
<gene>
    <name evidence="15" type="ORF">SNE40_022211</name>
</gene>
<sequence length="93" mass="11074">MTGGNYEIPDWKTYKWQGIPELEEYQRLLAREGLKDPWIRNEVWRYQPEIPRLMDGVKYSFFRGFKYAAAAMVVTILVDKFVLKKKGGHDDHH</sequence>
<dbReference type="Pfam" id="PF08122">
    <property type="entry name" value="NDUF_B12"/>
    <property type="match status" value="1"/>
</dbReference>
<evidence type="ECO:0000256" key="6">
    <source>
        <dbReference type="ARBA" id="ARBA00022660"/>
    </source>
</evidence>
<name>A0AAN8GAG7_PATCE</name>
<keyword evidence="16" id="KW-1185">Reference proteome</keyword>
<keyword evidence="9" id="KW-0249">Electron transport</keyword>
<keyword evidence="10" id="KW-1133">Transmembrane helix</keyword>
<dbReference type="AlphaFoldDB" id="A0AAN8GAG7"/>
<dbReference type="PANTHER" id="PTHR15082">
    <property type="entry name" value="NADH-UBIQUINONE OXIDOREDUCTASE B12 SUBUNIT"/>
    <property type="match status" value="1"/>
</dbReference>
<comment type="subcellular location">
    <subcellularLocation>
        <location evidence="2">Mitochondrion inner membrane</location>
        <topology evidence="2">Single-pass membrane protein</topology>
        <orientation evidence="2">Matrix side</orientation>
    </subcellularLocation>
</comment>
<comment type="caution">
    <text evidence="15">The sequence shown here is derived from an EMBL/GenBank/DDBJ whole genome shotgun (WGS) entry which is preliminary data.</text>
</comment>
<proteinExistence type="inferred from homology"/>
<protein>
    <recommendedName>
        <fullName evidence="4">NADH dehydrogenase [ubiquinone] 1 beta subcomplex subunit 3</fullName>
    </recommendedName>
    <alternativeName>
        <fullName evidence="13">Complex I-B12</fullName>
    </alternativeName>
    <alternativeName>
        <fullName evidence="14">NADH-ubiquinone oxidoreductase B12 subunit</fullName>
    </alternativeName>
</protein>
<evidence type="ECO:0000256" key="11">
    <source>
        <dbReference type="ARBA" id="ARBA00023128"/>
    </source>
</evidence>
<evidence type="ECO:0000256" key="2">
    <source>
        <dbReference type="ARBA" id="ARBA00004298"/>
    </source>
</evidence>
<evidence type="ECO:0000256" key="1">
    <source>
        <dbReference type="ARBA" id="ARBA00003195"/>
    </source>
</evidence>
<dbReference type="InterPro" id="IPR012576">
    <property type="entry name" value="NDUFB3"/>
</dbReference>
<evidence type="ECO:0000256" key="3">
    <source>
        <dbReference type="ARBA" id="ARBA00005667"/>
    </source>
</evidence>
<evidence type="ECO:0000256" key="12">
    <source>
        <dbReference type="ARBA" id="ARBA00023136"/>
    </source>
</evidence>
<comment type="function">
    <text evidence="1">Accessory subunit of the mitochondrial membrane respiratory chain NADH dehydrogenase (Complex I), that is believed not to be involved in catalysis. Complex I functions in the transfer of electrons from NADH to the respiratory chain. The immediate electron acceptor for the enzyme is believed to be ubiquinone.</text>
</comment>
<evidence type="ECO:0000256" key="5">
    <source>
        <dbReference type="ARBA" id="ARBA00022448"/>
    </source>
</evidence>
<dbReference type="Proteomes" id="UP001347796">
    <property type="component" value="Unassembled WGS sequence"/>
</dbReference>
<dbReference type="GO" id="GO:0005743">
    <property type="term" value="C:mitochondrial inner membrane"/>
    <property type="evidence" value="ECO:0007669"/>
    <property type="project" value="UniProtKB-SubCell"/>
</dbReference>
<keyword evidence="12" id="KW-0472">Membrane</keyword>
<keyword evidence="11" id="KW-0496">Mitochondrion</keyword>
<dbReference type="PANTHER" id="PTHR15082:SF2">
    <property type="entry name" value="NADH DEHYDROGENASE [UBIQUINONE] 1 BETA SUBCOMPLEX SUBUNIT 3"/>
    <property type="match status" value="1"/>
</dbReference>
<accession>A0AAN8GAG7</accession>
<dbReference type="GO" id="GO:0022900">
    <property type="term" value="P:electron transport chain"/>
    <property type="evidence" value="ECO:0007669"/>
    <property type="project" value="InterPro"/>
</dbReference>
<organism evidence="15 16">
    <name type="scientific">Patella caerulea</name>
    <name type="common">Rayed Mediterranean limpet</name>
    <dbReference type="NCBI Taxonomy" id="87958"/>
    <lineage>
        <taxon>Eukaryota</taxon>
        <taxon>Metazoa</taxon>
        <taxon>Spiralia</taxon>
        <taxon>Lophotrochozoa</taxon>
        <taxon>Mollusca</taxon>
        <taxon>Gastropoda</taxon>
        <taxon>Patellogastropoda</taxon>
        <taxon>Patelloidea</taxon>
        <taxon>Patellidae</taxon>
        <taxon>Patella</taxon>
    </lineage>
</organism>
<dbReference type="GO" id="GO:0032981">
    <property type="term" value="P:mitochondrial respiratory chain complex I assembly"/>
    <property type="evidence" value="ECO:0007669"/>
    <property type="project" value="TreeGrafter"/>
</dbReference>
<dbReference type="EMBL" id="JAZGQO010000021">
    <property type="protein sequence ID" value="KAK6165251.1"/>
    <property type="molecule type" value="Genomic_DNA"/>
</dbReference>
<keyword evidence="8" id="KW-0999">Mitochondrion inner membrane</keyword>
<keyword evidence="5" id="KW-0813">Transport</keyword>
<reference evidence="15 16" key="1">
    <citation type="submission" date="2024-01" db="EMBL/GenBank/DDBJ databases">
        <title>The genome of the rayed Mediterranean limpet Patella caerulea (Linnaeus, 1758).</title>
        <authorList>
            <person name="Anh-Thu Weber A."/>
            <person name="Halstead-Nussloch G."/>
        </authorList>
    </citation>
    <scope>NUCLEOTIDE SEQUENCE [LARGE SCALE GENOMIC DNA]</scope>
    <source>
        <strain evidence="15">AATW-2023a</strain>
        <tissue evidence="15">Whole specimen</tissue>
    </source>
</reference>